<sequence>MSYTPPVRKTRSEHQLFVQRLRGRSASERVRLQREHTAYLASERENDAEFDDEPTRTCLLRIFLSLRSNT</sequence>
<organism evidence="1 2">
    <name type="scientific">Phytophthora megakarya</name>
    <dbReference type="NCBI Taxonomy" id="4795"/>
    <lineage>
        <taxon>Eukaryota</taxon>
        <taxon>Sar</taxon>
        <taxon>Stramenopiles</taxon>
        <taxon>Oomycota</taxon>
        <taxon>Peronosporomycetes</taxon>
        <taxon>Peronosporales</taxon>
        <taxon>Peronosporaceae</taxon>
        <taxon>Phytophthora</taxon>
    </lineage>
</organism>
<dbReference type="OrthoDB" id="129886at2759"/>
<dbReference type="Proteomes" id="UP000198211">
    <property type="component" value="Unassembled WGS sequence"/>
</dbReference>
<proteinExistence type="predicted"/>
<reference evidence="2" key="1">
    <citation type="submission" date="2017-03" db="EMBL/GenBank/DDBJ databases">
        <title>Phytopthora megakarya and P. palmivora, two closely related causual agents of cacao black pod achieved similar genome size and gene model numbers by different mechanisms.</title>
        <authorList>
            <person name="Ali S."/>
            <person name="Shao J."/>
            <person name="Larry D.J."/>
            <person name="Kronmiller B."/>
            <person name="Shen D."/>
            <person name="Strem M.D."/>
            <person name="Melnick R.L."/>
            <person name="Guiltinan M.J."/>
            <person name="Tyler B.M."/>
            <person name="Meinhardt L.W."/>
            <person name="Bailey B.A."/>
        </authorList>
    </citation>
    <scope>NUCLEOTIDE SEQUENCE [LARGE SCALE GENOMIC DNA]</scope>
    <source>
        <strain evidence="2">zdho120</strain>
    </source>
</reference>
<evidence type="ECO:0000313" key="1">
    <source>
        <dbReference type="EMBL" id="OWZ14697.1"/>
    </source>
</evidence>
<name>A0A225WCI5_9STRA</name>
<keyword evidence="2" id="KW-1185">Reference proteome</keyword>
<gene>
    <name evidence="1" type="ORF">PHMEG_00011785</name>
</gene>
<evidence type="ECO:0000313" key="2">
    <source>
        <dbReference type="Proteomes" id="UP000198211"/>
    </source>
</evidence>
<accession>A0A225WCI5</accession>
<protein>
    <submittedName>
        <fullName evidence="1">M96 mating-specific protein</fullName>
    </submittedName>
</protein>
<dbReference type="EMBL" id="NBNE01001281">
    <property type="protein sequence ID" value="OWZ14697.1"/>
    <property type="molecule type" value="Genomic_DNA"/>
</dbReference>
<comment type="caution">
    <text evidence="1">The sequence shown here is derived from an EMBL/GenBank/DDBJ whole genome shotgun (WGS) entry which is preliminary data.</text>
</comment>
<dbReference type="AlphaFoldDB" id="A0A225WCI5"/>